<evidence type="ECO:0000313" key="5">
    <source>
        <dbReference type="EMBL" id="GFF80683.1"/>
    </source>
</evidence>
<dbReference type="Gene3D" id="3.30.9.10">
    <property type="entry name" value="D-Amino Acid Oxidase, subunit A, domain 2"/>
    <property type="match status" value="1"/>
</dbReference>
<evidence type="ECO:0000256" key="2">
    <source>
        <dbReference type="ARBA" id="ARBA00022827"/>
    </source>
</evidence>
<keyword evidence="3" id="KW-0560">Oxidoreductase</keyword>
<feature type="domain" description="FAD-binding" evidence="4">
    <location>
        <begin position="150"/>
        <end position="225"/>
    </location>
</feature>
<dbReference type="PANTHER" id="PTHR43004:SF13">
    <property type="entry name" value="FAD-BINDING DOMAIN-CONTAINING PROTEIN-RELATED"/>
    <property type="match status" value="1"/>
</dbReference>
<dbReference type="PANTHER" id="PTHR43004">
    <property type="entry name" value="TRK SYSTEM POTASSIUM UPTAKE PROTEIN"/>
    <property type="match status" value="1"/>
</dbReference>
<dbReference type="Proteomes" id="UP000465266">
    <property type="component" value="Unassembled WGS sequence"/>
</dbReference>
<dbReference type="InterPro" id="IPR002938">
    <property type="entry name" value="FAD-bd"/>
</dbReference>
<keyword evidence="6" id="KW-1185">Reference proteome</keyword>
<dbReference type="SUPFAM" id="SSF51905">
    <property type="entry name" value="FAD/NAD(P)-binding domain"/>
    <property type="match status" value="1"/>
</dbReference>
<protein>
    <submittedName>
        <fullName evidence="5">FAD binding domain protein</fullName>
    </submittedName>
</protein>
<sequence>MGDHLRVDVLIVGAGPTGLMAATWMAVTGVRTLLVERRPQGTQDGRADGLETGHWRSWTASDLPTAFGLKRITRSSGRVEEHLLNLVQSAKNVDIRRATIPTTLEIDYSTIEDHATYPIRVTLDNVPPTDFVDPMNSMSGDSAIARLDTVVKAKYVLGCDGAHSWLRKPLGIRLEGQISDYQWGVVDFVPITNFRSDIRKRCIVKFKYGTLTVLPREKRLVRAYTELSPMASARYAFQQTP</sequence>
<dbReference type="PRINTS" id="PR00420">
    <property type="entry name" value="RNGMNOXGNASE"/>
</dbReference>
<evidence type="ECO:0000313" key="6">
    <source>
        <dbReference type="Proteomes" id="UP000465266"/>
    </source>
</evidence>
<dbReference type="Pfam" id="PF01494">
    <property type="entry name" value="FAD_binding_3"/>
    <property type="match status" value="2"/>
</dbReference>
<evidence type="ECO:0000259" key="4">
    <source>
        <dbReference type="Pfam" id="PF01494"/>
    </source>
</evidence>
<evidence type="ECO:0000256" key="1">
    <source>
        <dbReference type="ARBA" id="ARBA00022630"/>
    </source>
</evidence>
<name>A0ABQ1AF68_9EURO</name>
<feature type="domain" description="FAD-binding" evidence="4">
    <location>
        <begin position="6"/>
        <end position="53"/>
    </location>
</feature>
<proteinExistence type="predicted"/>
<dbReference type="InterPro" id="IPR050641">
    <property type="entry name" value="RIFMO-like"/>
</dbReference>
<organism evidence="5 6">
    <name type="scientific">Aspergillus udagawae</name>
    <dbReference type="NCBI Taxonomy" id="91492"/>
    <lineage>
        <taxon>Eukaryota</taxon>
        <taxon>Fungi</taxon>
        <taxon>Dikarya</taxon>
        <taxon>Ascomycota</taxon>
        <taxon>Pezizomycotina</taxon>
        <taxon>Eurotiomycetes</taxon>
        <taxon>Eurotiomycetidae</taxon>
        <taxon>Eurotiales</taxon>
        <taxon>Aspergillaceae</taxon>
        <taxon>Aspergillus</taxon>
        <taxon>Aspergillus subgen. Fumigati</taxon>
    </lineage>
</organism>
<gene>
    <name evidence="5" type="ORF">IFM53868_02924</name>
</gene>
<dbReference type="EMBL" id="BLKG01000021">
    <property type="protein sequence ID" value="GFF80683.1"/>
    <property type="molecule type" value="Genomic_DNA"/>
</dbReference>
<dbReference type="Gene3D" id="3.50.50.60">
    <property type="entry name" value="FAD/NAD(P)-binding domain"/>
    <property type="match status" value="2"/>
</dbReference>
<keyword evidence="1" id="KW-0285">Flavoprotein</keyword>
<dbReference type="SUPFAM" id="SSF54373">
    <property type="entry name" value="FAD-linked reductases, C-terminal domain"/>
    <property type="match status" value="1"/>
</dbReference>
<evidence type="ECO:0000256" key="3">
    <source>
        <dbReference type="ARBA" id="ARBA00023002"/>
    </source>
</evidence>
<accession>A0ABQ1AF68</accession>
<reference evidence="5 6" key="1">
    <citation type="submission" date="2020-01" db="EMBL/GenBank/DDBJ databases">
        <title>Draft genome sequence of Aspergillus udagawae IFM 53868.</title>
        <authorList>
            <person name="Takahashi H."/>
            <person name="Yaguchi T."/>
        </authorList>
    </citation>
    <scope>NUCLEOTIDE SEQUENCE [LARGE SCALE GENOMIC DNA]</scope>
    <source>
        <strain evidence="5 6">IFM 53868</strain>
    </source>
</reference>
<dbReference type="InterPro" id="IPR036188">
    <property type="entry name" value="FAD/NAD-bd_sf"/>
</dbReference>
<keyword evidence="2" id="KW-0274">FAD</keyword>
<comment type="caution">
    <text evidence="5">The sequence shown here is derived from an EMBL/GenBank/DDBJ whole genome shotgun (WGS) entry which is preliminary data.</text>
</comment>